<dbReference type="InterPro" id="IPR001606">
    <property type="entry name" value="ARID_dom"/>
</dbReference>
<comment type="caution">
    <text evidence="3">The sequence shown here is derived from an EMBL/GenBank/DDBJ whole genome shotgun (WGS) entry which is preliminary data.</text>
</comment>
<dbReference type="InterPro" id="IPR036875">
    <property type="entry name" value="Znf_CCHC_sf"/>
</dbReference>
<evidence type="ECO:0000256" key="1">
    <source>
        <dbReference type="SAM" id="MobiDB-lite"/>
    </source>
</evidence>
<dbReference type="EMBL" id="BQNB010017641">
    <property type="protein sequence ID" value="GJT65559.1"/>
    <property type="molecule type" value="Genomic_DNA"/>
</dbReference>
<reference evidence="3" key="1">
    <citation type="journal article" date="2022" name="Int. J. Mol. Sci.">
        <title>Draft Genome of Tanacetum Coccineum: Genomic Comparison of Closely Related Tanacetum-Family Plants.</title>
        <authorList>
            <person name="Yamashiro T."/>
            <person name="Shiraishi A."/>
            <person name="Nakayama K."/>
            <person name="Satake H."/>
        </authorList>
    </citation>
    <scope>NUCLEOTIDE SEQUENCE</scope>
</reference>
<dbReference type="Gene3D" id="4.10.60.10">
    <property type="entry name" value="Zinc finger, CCHC-type"/>
    <property type="match status" value="1"/>
</dbReference>
<organism evidence="3 4">
    <name type="scientific">Tanacetum coccineum</name>
    <dbReference type="NCBI Taxonomy" id="301880"/>
    <lineage>
        <taxon>Eukaryota</taxon>
        <taxon>Viridiplantae</taxon>
        <taxon>Streptophyta</taxon>
        <taxon>Embryophyta</taxon>
        <taxon>Tracheophyta</taxon>
        <taxon>Spermatophyta</taxon>
        <taxon>Magnoliopsida</taxon>
        <taxon>eudicotyledons</taxon>
        <taxon>Gunneridae</taxon>
        <taxon>Pentapetalae</taxon>
        <taxon>asterids</taxon>
        <taxon>campanulids</taxon>
        <taxon>Asterales</taxon>
        <taxon>Asteraceae</taxon>
        <taxon>Asteroideae</taxon>
        <taxon>Anthemideae</taxon>
        <taxon>Anthemidinae</taxon>
        <taxon>Tanacetum</taxon>
    </lineage>
</organism>
<protein>
    <submittedName>
        <fullName evidence="3">ARID DNA-binding domain-containing protein</fullName>
    </submittedName>
</protein>
<dbReference type="PANTHER" id="PTHR46410">
    <property type="entry name" value="AT-RICH INTERACTIVE DOMAIN-CONTAINING PROTEIN 2"/>
    <property type="match status" value="1"/>
</dbReference>
<feature type="compositionally biased region" description="Low complexity" evidence="1">
    <location>
        <begin position="540"/>
        <end position="551"/>
    </location>
</feature>
<dbReference type="GO" id="GO:0003677">
    <property type="term" value="F:DNA binding"/>
    <property type="evidence" value="ECO:0007669"/>
    <property type="project" value="UniProtKB-KW"/>
</dbReference>
<gene>
    <name evidence="3" type="ORF">Tco_1017039</name>
</gene>
<accession>A0ABQ5FQW8</accession>
<dbReference type="SUPFAM" id="SSF57756">
    <property type="entry name" value="Retrovirus zinc finger-like domains"/>
    <property type="match status" value="1"/>
</dbReference>
<keyword evidence="3" id="KW-0238">DNA-binding</keyword>
<keyword evidence="4" id="KW-1185">Reference proteome</keyword>
<evidence type="ECO:0000259" key="2">
    <source>
        <dbReference type="PROSITE" id="PS51011"/>
    </source>
</evidence>
<dbReference type="PROSITE" id="PS51011">
    <property type="entry name" value="ARID"/>
    <property type="match status" value="1"/>
</dbReference>
<evidence type="ECO:0000313" key="3">
    <source>
        <dbReference type="EMBL" id="GJT65559.1"/>
    </source>
</evidence>
<feature type="region of interest" description="Disordered" evidence="1">
    <location>
        <begin position="509"/>
        <end position="551"/>
    </location>
</feature>
<name>A0ABQ5FQW8_9ASTR</name>
<reference evidence="3" key="2">
    <citation type="submission" date="2022-01" db="EMBL/GenBank/DDBJ databases">
        <authorList>
            <person name="Yamashiro T."/>
            <person name="Shiraishi A."/>
            <person name="Satake H."/>
            <person name="Nakayama K."/>
        </authorList>
    </citation>
    <scope>NUCLEOTIDE SEQUENCE</scope>
</reference>
<dbReference type="SMART" id="SM00501">
    <property type="entry name" value="BRIGHT"/>
    <property type="match status" value="1"/>
</dbReference>
<dbReference type="SUPFAM" id="SSF46774">
    <property type="entry name" value="ARID-like"/>
    <property type="match status" value="1"/>
</dbReference>
<dbReference type="PANTHER" id="PTHR46410:SF26">
    <property type="entry name" value="BULB-TYPE LECTIN DOMAIN-CONTAINING PROTEIN-RELATED"/>
    <property type="match status" value="1"/>
</dbReference>
<dbReference type="Gene3D" id="1.10.150.60">
    <property type="entry name" value="ARID DNA-binding domain"/>
    <property type="match status" value="1"/>
</dbReference>
<feature type="domain" description="ARID" evidence="2">
    <location>
        <begin position="376"/>
        <end position="468"/>
    </location>
</feature>
<dbReference type="Pfam" id="PF22936">
    <property type="entry name" value="Pol_BBD"/>
    <property type="match status" value="1"/>
</dbReference>
<dbReference type="InterPro" id="IPR054722">
    <property type="entry name" value="PolX-like_BBD"/>
</dbReference>
<dbReference type="Proteomes" id="UP001151760">
    <property type="component" value="Unassembled WGS sequence"/>
</dbReference>
<dbReference type="Pfam" id="PF01388">
    <property type="entry name" value="ARID"/>
    <property type="match status" value="1"/>
</dbReference>
<sequence length="551" mass="63835">MVNYKRVMKMQLASTKACEPIPTVVSEPRETPRRLLQWNSRKKTLSPKGKEMLMKEVKENEAYNASRVSANASTQKEKRARCYICKERGHVFWKCPNKQKKALFKKQKGFMKPTFKKVAEKVEYPEKVHVITDYMIEGTSDATWDEIWYVSSAYKQHMCPTRSLFRKLKYKFEMIGKEETEKKFIFSYGIGDIIMEAKEGNFVIPNVHYTPEVTLNVLSYDLLEEQGYVVKISNNKCNIQYMFGGKGKGKAHEGSYTDDDGLEHVITEHNKFLNRYFKSIEPQDEGSCVKGLEELKWDRNKSLDDHFRSLELDEECSLIKGMEDLKMDKGDVQDYIDNKYLSMNGTLYAMKVNTFPRFLSFLELIKIDKLVYENWEVLRGKFMELLEWFYIGYLKQDVLGSLPPVIGVTKVDLLGLYKFVDSLGGYMDITLNNKWNKVAHLLGLAQEDQEAVKECYKECIGMVKIYYEEAQRSKQGRPGEDVVRNSSGTAWIKEPQVFAKMSVEIEDTLDGTPRKKSRIARDDVNKESNKEATNEEREASTSSSDDFIIIT</sequence>
<proteinExistence type="predicted"/>
<dbReference type="InterPro" id="IPR036431">
    <property type="entry name" value="ARID_dom_sf"/>
</dbReference>
<feature type="compositionally biased region" description="Basic and acidic residues" evidence="1">
    <location>
        <begin position="519"/>
        <end position="539"/>
    </location>
</feature>
<evidence type="ECO:0000313" key="4">
    <source>
        <dbReference type="Proteomes" id="UP001151760"/>
    </source>
</evidence>